<evidence type="ECO:0000256" key="4">
    <source>
        <dbReference type="ARBA" id="ARBA00022679"/>
    </source>
</evidence>
<evidence type="ECO:0000313" key="6">
    <source>
        <dbReference type="EMBL" id="MEJ1156474.1"/>
    </source>
</evidence>
<evidence type="ECO:0000256" key="5">
    <source>
        <dbReference type="SAM" id="Phobius"/>
    </source>
</evidence>
<organism evidence="6 7">
    <name type="scientific">Microbacterium marmarense</name>
    <dbReference type="NCBI Taxonomy" id="3122051"/>
    <lineage>
        <taxon>Bacteria</taxon>
        <taxon>Bacillati</taxon>
        <taxon>Actinomycetota</taxon>
        <taxon>Actinomycetes</taxon>
        <taxon>Micrococcales</taxon>
        <taxon>Microbacteriaceae</taxon>
        <taxon>Microbacterium</taxon>
    </lineage>
</organism>
<keyword evidence="5" id="KW-0472">Membrane</keyword>
<dbReference type="EMBL" id="JBBDGL010000004">
    <property type="protein sequence ID" value="MEJ1156474.1"/>
    <property type="molecule type" value="Genomic_DNA"/>
</dbReference>
<feature type="transmembrane region" description="Helical" evidence="5">
    <location>
        <begin position="560"/>
        <end position="579"/>
    </location>
</feature>
<keyword evidence="5" id="KW-0812">Transmembrane</keyword>
<reference evidence="6 7" key="1">
    <citation type="submission" date="2024-02" db="EMBL/GenBank/DDBJ databases">
        <authorList>
            <person name="Saticioglu I.B."/>
        </authorList>
    </citation>
    <scope>NUCLEOTIDE SEQUENCE [LARGE SCALE GENOMIC DNA]</scope>
    <source>
        <strain evidence="6 7">Mu-86</strain>
    </source>
</reference>
<dbReference type="InterPro" id="IPR029044">
    <property type="entry name" value="Nucleotide-diphossugar_trans"/>
</dbReference>
<proteinExistence type="inferred from homology"/>
<evidence type="ECO:0000256" key="2">
    <source>
        <dbReference type="ARBA" id="ARBA00006739"/>
    </source>
</evidence>
<dbReference type="Proteomes" id="UP001368654">
    <property type="component" value="Unassembled WGS sequence"/>
</dbReference>
<dbReference type="PANTHER" id="PTHR43179:SF12">
    <property type="entry name" value="GALACTOFURANOSYLTRANSFERASE GLFT2"/>
    <property type="match status" value="1"/>
</dbReference>
<feature type="transmembrane region" description="Helical" evidence="5">
    <location>
        <begin position="257"/>
        <end position="279"/>
    </location>
</feature>
<keyword evidence="4 6" id="KW-0808">Transferase</keyword>
<accession>A0ABU8LX74</accession>
<name>A0ABU8LX74_9MICO</name>
<dbReference type="RefSeq" id="WP_337338902.1">
    <property type="nucleotide sequence ID" value="NZ_JBBDGL010000004.1"/>
</dbReference>
<evidence type="ECO:0000313" key="7">
    <source>
        <dbReference type="Proteomes" id="UP001368654"/>
    </source>
</evidence>
<feature type="transmembrane region" description="Helical" evidence="5">
    <location>
        <begin position="658"/>
        <end position="681"/>
    </location>
</feature>
<keyword evidence="3 6" id="KW-0328">Glycosyltransferase</keyword>
<dbReference type="EC" id="2.4.-.-" evidence="6"/>
<protein>
    <submittedName>
        <fullName evidence="6">Glycosyltransferase</fullName>
        <ecNumber evidence="6">2.4.-.-</ecNumber>
    </submittedName>
</protein>
<dbReference type="Pfam" id="PF13641">
    <property type="entry name" value="Glyco_tranf_2_3"/>
    <property type="match status" value="1"/>
</dbReference>
<evidence type="ECO:0000256" key="1">
    <source>
        <dbReference type="ARBA" id="ARBA00004776"/>
    </source>
</evidence>
<feature type="transmembrane region" description="Helical" evidence="5">
    <location>
        <begin position="465"/>
        <end position="485"/>
    </location>
</feature>
<feature type="transmembrane region" description="Helical" evidence="5">
    <location>
        <begin position="909"/>
        <end position="930"/>
    </location>
</feature>
<comment type="similarity">
    <text evidence="2">Belongs to the glycosyltransferase 2 family.</text>
</comment>
<gene>
    <name evidence="6" type="ORF">WDU96_12770</name>
</gene>
<sequence>MPARVHAVVVVRPDGRTPAALHLRRTLTAIAALHRPVDALTIVLCGADEELERIARDATPTHIRTLSLNTGYAAAVAGAISDIDEDALWLLAQDTAPETDALTHLVSALELAPSLAFVAPKLTRWNDRSELVSMGATMTRFGRTVMHAEGQLDQGQHDGREDILGADIRAILVRTDAWRDLGGLDAALLGADQGLDLGVRARLASSRVSIVPRARVATAGDGVAGVPAPISPQRRQRAAYISRTAQLHRRLVYANPVAAVLLWLSMLPLAAWNTVLLLLRKQPELIGPEWWASLTALGRPLAILRSRRRLAEAKRVPWSQLAPLRVTGSQLREVFGTDEAGESPTVPTRRDLRFFTGGGAWLVLAALVTSVVAFPALLAWPVLGGGALQPLRTTVSRLWADASYGQLSLGWDVVAPADPFSTVVALIGSTTPWQPSQAIVVLWILALPLAALGGWFMATRVTERSVLRMTAGIAWALAPTFLIALVDGRPTAVIVHVLLPWLFVAASVAHRSWAGAGAASLILVAVIAASPSLAPAVVALWVMMLLLVVAMRGGRGASRLVWMLVPTAVFFAPLIWHAIATGDGWVLLADPGVAWAGPQVAADATGRSLLAAGIPTPDIAGWATLLPEGSVWWVPLLVVPLALLALAAPLSQRWASGIALLVVAAVGLGTAFAAVGIAVVFDESEVVALWPGAALSLAWLGVLGGALVTLDAALAPRLRAARAAGAVVVSLAIIVLALPSLTAMARGTAYLDRGDASTLPAYIAAEGRDDANVGTLVLTPQSGGGLAAQYVWGGSETLGGQSTVIATQTTATEQDELTGTLAADLVTSTDSAAIEELAAQGISFVLLAVDDGDETPAARALRLSATTSLNQRDTLEGVGETAKGELWRVVADVSERAAPSEETQTMTTIVAISQLAVVGIAVLLAIPTAATRRAARRTPRVVGPYWQEGR</sequence>
<dbReference type="Gene3D" id="3.90.550.10">
    <property type="entry name" value="Spore Coat Polysaccharide Biosynthesis Protein SpsA, Chain A"/>
    <property type="match status" value="1"/>
</dbReference>
<feature type="transmembrane region" description="Helical" evidence="5">
    <location>
        <begin position="687"/>
        <end position="708"/>
    </location>
</feature>
<dbReference type="GO" id="GO:0016757">
    <property type="term" value="F:glycosyltransferase activity"/>
    <property type="evidence" value="ECO:0007669"/>
    <property type="project" value="UniProtKB-KW"/>
</dbReference>
<dbReference type="PANTHER" id="PTHR43179">
    <property type="entry name" value="RHAMNOSYLTRANSFERASE WBBL"/>
    <property type="match status" value="1"/>
</dbReference>
<comment type="pathway">
    <text evidence="1">Cell wall biogenesis; cell wall polysaccharide biosynthesis.</text>
</comment>
<evidence type="ECO:0000256" key="3">
    <source>
        <dbReference type="ARBA" id="ARBA00022676"/>
    </source>
</evidence>
<feature type="transmembrane region" description="Helical" evidence="5">
    <location>
        <begin position="359"/>
        <end position="383"/>
    </location>
</feature>
<feature type="transmembrane region" description="Helical" evidence="5">
    <location>
        <begin position="438"/>
        <end position="458"/>
    </location>
</feature>
<dbReference type="SUPFAM" id="SSF53448">
    <property type="entry name" value="Nucleotide-diphospho-sugar transferases"/>
    <property type="match status" value="1"/>
</dbReference>
<keyword evidence="5" id="KW-1133">Transmembrane helix</keyword>
<feature type="transmembrane region" description="Helical" evidence="5">
    <location>
        <begin position="720"/>
        <end position="741"/>
    </location>
</feature>
<comment type="caution">
    <text evidence="6">The sequence shown here is derived from an EMBL/GenBank/DDBJ whole genome shotgun (WGS) entry which is preliminary data.</text>
</comment>
<keyword evidence="7" id="KW-1185">Reference proteome</keyword>
<feature type="transmembrane region" description="Helical" evidence="5">
    <location>
        <begin position="513"/>
        <end position="530"/>
    </location>
</feature>
<feature type="transmembrane region" description="Helical" evidence="5">
    <location>
        <begin position="632"/>
        <end position="651"/>
    </location>
</feature>